<gene>
    <name evidence="2" type="ordered locus">Oter_3042</name>
</gene>
<keyword evidence="1" id="KW-0732">Signal</keyword>
<name>B1ZYZ9_OPITP</name>
<dbReference type="PANTHER" id="PTHR43881">
    <property type="entry name" value="GAMMA-GLUTAMYLTRANSPEPTIDASE (AFU_ORTHOLOGUE AFUA_4G13580)"/>
    <property type="match status" value="1"/>
</dbReference>
<dbReference type="Gene3D" id="1.10.246.130">
    <property type="match status" value="1"/>
</dbReference>
<evidence type="ECO:0000313" key="3">
    <source>
        <dbReference type="Proteomes" id="UP000007013"/>
    </source>
</evidence>
<dbReference type="EC" id="2.3.2.2" evidence="2"/>
<evidence type="ECO:0000256" key="1">
    <source>
        <dbReference type="SAM" id="SignalP"/>
    </source>
</evidence>
<feature type="chain" id="PRO_5002772919" evidence="1">
    <location>
        <begin position="30"/>
        <end position="630"/>
    </location>
</feature>
<dbReference type="Pfam" id="PF01019">
    <property type="entry name" value="G_glu_transpept"/>
    <property type="match status" value="1"/>
</dbReference>
<dbReference type="MEROPS" id="T03.014"/>
<dbReference type="Proteomes" id="UP000007013">
    <property type="component" value="Chromosome"/>
</dbReference>
<feature type="signal peptide" evidence="1">
    <location>
        <begin position="1"/>
        <end position="29"/>
    </location>
</feature>
<keyword evidence="2" id="KW-0012">Acyltransferase</keyword>
<dbReference type="InterPro" id="IPR043138">
    <property type="entry name" value="GGT_lsub"/>
</dbReference>
<dbReference type="PANTHER" id="PTHR43881:SF1">
    <property type="entry name" value="GAMMA-GLUTAMYLTRANSPEPTIDASE (AFU_ORTHOLOGUE AFUA_4G13580)"/>
    <property type="match status" value="1"/>
</dbReference>
<dbReference type="RefSeq" id="WP_012375851.1">
    <property type="nucleotide sequence ID" value="NC_010571.1"/>
</dbReference>
<organism evidence="2 3">
    <name type="scientific">Opitutus terrae (strain DSM 11246 / JCM 15787 / PB90-1)</name>
    <dbReference type="NCBI Taxonomy" id="452637"/>
    <lineage>
        <taxon>Bacteria</taxon>
        <taxon>Pseudomonadati</taxon>
        <taxon>Verrucomicrobiota</taxon>
        <taxon>Opitutia</taxon>
        <taxon>Opitutales</taxon>
        <taxon>Opitutaceae</taxon>
        <taxon>Opitutus</taxon>
    </lineage>
</organism>
<dbReference type="AlphaFoldDB" id="B1ZYZ9"/>
<dbReference type="SUPFAM" id="SSF56235">
    <property type="entry name" value="N-terminal nucleophile aminohydrolases (Ntn hydrolases)"/>
    <property type="match status" value="1"/>
</dbReference>
<reference evidence="2 3" key="1">
    <citation type="journal article" date="2011" name="J. Bacteriol.">
        <title>Genome sequence of the verrucomicrobium Opitutus terrae PB90-1, an abundant inhabitant of rice paddy soil ecosystems.</title>
        <authorList>
            <person name="van Passel M.W."/>
            <person name="Kant R."/>
            <person name="Palva A."/>
            <person name="Copeland A."/>
            <person name="Lucas S."/>
            <person name="Lapidus A."/>
            <person name="Glavina del Rio T."/>
            <person name="Pitluck S."/>
            <person name="Goltsman E."/>
            <person name="Clum A."/>
            <person name="Sun H."/>
            <person name="Schmutz J."/>
            <person name="Larimer F.W."/>
            <person name="Land M.L."/>
            <person name="Hauser L."/>
            <person name="Kyrpides N."/>
            <person name="Mikhailova N."/>
            <person name="Richardson P.P."/>
            <person name="Janssen P.H."/>
            <person name="de Vos W.M."/>
            <person name="Smidt H."/>
        </authorList>
    </citation>
    <scope>NUCLEOTIDE SEQUENCE [LARGE SCALE GENOMIC DNA]</scope>
    <source>
        <strain evidence="3">DSM 11246 / JCM 15787 / PB90-1</strain>
    </source>
</reference>
<dbReference type="Gene3D" id="3.60.20.40">
    <property type="match status" value="1"/>
</dbReference>
<dbReference type="EMBL" id="CP001032">
    <property type="protein sequence ID" value="ACB76322.1"/>
    <property type="molecule type" value="Genomic_DNA"/>
</dbReference>
<dbReference type="STRING" id="452637.Oter_3042"/>
<dbReference type="InterPro" id="IPR043137">
    <property type="entry name" value="GGT_ssub_C"/>
</dbReference>
<dbReference type="HOGENOM" id="CLU_014813_3_2_0"/>
<sequence>MCFALRPLPPRSVLLPLLACCLLAAPLNAQRTNKPLLHGKHWVAVTGKPLGATAGATTFARGGNAIDAACAMLAATCTMWDTLGWGGETQALIYNPHTRQVIGVNALGVAPTGATPEFFRSRGLAFPPEYGPLAAVTPGTPGGLMLMLAEFGTLSLADVLAPAIEMADGYPIEAQAVGAIERFRGEIEQWPASQRVFLPHADPQDPPKRRAPKAGEIFRQPELAVTLRKLVDAERTALAAGKDRKAAIMAAYDRFYRGDIAAELVRGTQEQGGLITLADLDRWRAKLEPSVTTTYRGIEVHKLTTWTQGPAMLQALNLLEQVDLRAMGYNSARYIHTVYQAMNLAFADRDFYYGDPDFPPDEPVRGLLSKAYAQQRFQLINWEHNDPGVRPGDPYPFQGGANPFGDLLEKWTPQPPASATKPAGFQVSQMTHDDAFLAGTTSIQAADENGWVISVTPSGGWIPAFIAGHTGVGLSQRMQSFVLDPAMNPFNVLAPGQRPRVTLTPTLALKAGKPFLAFSVQGGDSQDQNLLQFFLNVVEFGMNVQQAAEAANFLSYQMQSSFGDHRSEPGRLEVRDDVPAWVRQELTRMGYRVEMLPRVYAPTTAIFVDQEHGTLQGAASDTGEDYGIAW</sequence>
<dbReference type="eggNOG" id="COG0405">
    <property type="taxonomic scope" value="Bacteria"/>
</dbReference>
<dbReference type="PRINTS" id="PR01210">
    <property type="entry name" value="GGTRANSPTASE"/>
</dbReference>
<dbReference type="GO" id="GO:0103068">
    <property type="term" value="F:leukotriene C4 gamma-glutamyl transferase activity"/>
    <property type="evidence" value="ECO:0007669"/>
    <property type="project" value="UniProtKB-EC"/>
</dbReference>
<protein>
    <submittedName>
        <fullName evidence="2">Gamma-glutamyltransferase</fullName>
        <ecNumber evidence="2">2.3.2.2</ecNumber>
    </submittedName>
</protein>
<accession>B1ZYZ9</accession>
<keyword evidence="2" id="KW-0808">Transferase</keyword>
<dbReference type="KEGG" id="ote:Oter_3042"/>
<dbReference type="OrthoDB" id="9781342at2"/>
<dbReference type="InterPro" id="IPR029055">
    <property type="entry name" value="Ntn_hydrolases_N"/>
</dbReference>
<keyword evidence="3" id="KW-1185">Reference proteome</keyword>
<proteinExistence type="predicted"/>
<dbReference type="InterPro" id="IPR052896">
    <property type="entry name" value="GGT-like_enzyme"/>
</dbReference>
<evidence type="ECO:0000313" key="2">
    <source>
        <dbReference type="EMBL" id="ACB76322.1"/>
    </source>
</evidence>